<dbReference type="PROSITE" id="PS51485">
    <property type="entry name" value="PHYTOCYANIN"/>
    <property type="match status" value="1"/>
</dbReference>
<dbReference type="EMBL" id="CM016553">
    <property type="protein sequence ID" value="TKW30592.1"/>
    <property type="molecule type" value="Genomic_DNA"/>
</dbReference>
<evidence type="ECO:0000256" key="8">
    <source>
        <dbReference type="ARBA" id="ARBA00023008"/>
    </source>
</evidence>
<dbReference type="SUPFAM" id="SSF49503">
    <property type="entry name" value="Cupredoxins"/>
    <property type="match status" value="1"/>
</dbReference>
<evidence type="ECO:0000256" key="1">
    <source>
        <dbReference type="ARBA" id="ARBA00004479"/>
    </source>
</evidence>
<accession>A0A4U6VNC3</accession>
<name>A0A4U6VNC3_SETVI</name>
<dbReference type="GO" id="GO:0005886">
    <property type="term" value="C:plasma membrane"/>
    <property type="evidence" value="ECO:0007669"/>
    <property type="project" value="TreeGrafter"/>
</dbReference>
<keyword evidence="5 13" id="KW-0732">Signal</keyword>
<evidence type="ECO:0000313" key="16">
    <source>
        <dbReference type="Proteomes" id="UP000298652"/>
    </source>
</evidence>
<evidence type="ECO:0000313" key="15">
    <source>
        <dbReference type="EMBL" id="TKW30592.1"/>
    </source>
</evidence>
<evidence type="ECO:0000256" key="9">
    <source>
        <dbReference type="ARBA" id="ARBA00023136"/>
    </source>
</evidence>
<reference evidence="15" key="1">
    <citation type="submission" date="2019-03" db="EMBL/GenBank/DDBJ databases">
        <title>WGS assembly of Setaria viridis.</title>
        <authorList>
            <person name="Huang P."/>
            <person name="Jenkins J."/>
            <person name="Grimwood J."/>
            <person name="Barry K."/>
            <person name="Healey A."/>
            <person name="Mamidi S."/>
            <person name="Sreedasyam A."/>
            <person name="Shu S."/>
            <person name="Feldman M."/>
            <person name="Wu J."/>
            <person name="Yu Y."/>
            <person name="Chen C."/>
            <person name="Johnson J."/>
            <person name="Rokhsar D."/>
            <person name="Baxter I."/>
            <person name="Schmutz J."/>
            <person name="Brutnell T."/>
            <person name="Kellogg E."/>
        </authorList>
    </citation>
    <scope>NUCLEOTIDE SEQUENCE [LARGE SCALE GENOMIC DNA]</scope>
</reference>
<evidence type="ECO:0000256" key="3">
    <source>
        <dbReference type="ARBA" id="ARBA00022692"/>
    </source>
</evidence>
<gene>
    <name evidence="15" type="ORF">SEVIR_2G048100v2</name>
</gene>
<evidence type="ECO:0000256" key="12">
    <source>
        <dbReference type="SAM" id="Phobius"/>
    </source>
</evidence>
<evidence type="ECO:0000256" key="5">
    <source>
        <dbReference type="ARBA" id="ARBA00022729"/>
    </source>
</evidence>
<dbReference type="OMA" id="ACNLNAN"/>
<dbReference type="AlphaFoldDB" id="A0A4U6VNC3"/>
<evidence type="ECO:0000259" key="14">
    <source>
        <dbReference type="PROSITE" id="PS51485"/>
    </source>
</evidence>
<dbReference type="InterPro" id="IPR008972">
    <property type="entry name" value="Cupredoxin"/>
</dbReference>
<dbReference type="Pfam" id="PF02298">
    <property type="entry name" value="Cu_bind_like"/>
    <property type="match status" value="1"/>
</dbReference>
<sequence>MAAPRQALLLAVVVAAACLASLASATDWMVGDKDGWRAKFNTTGWADGKTFTVGDTLMFMYPQGKHTVVQLSNKDDFVACNLNANPIATWKSGNDVVTLDKPGKVWFFCSVPGHCDNGMKLVINVEDGAPIPAPPGPSSSAPATGYTVAAAVAVAAGAVVASVLAF</sequence>
<keyword evidence="6" id="KW-0249">Electron transport</keyword>
<keyword evidence="11" id="KW-0325">Glycoprotein</keyword>
<keyword evidence="7 12" id="KW-1133">Transmembrane helix</keyword>
<dbReference type="PANTHER" id="PTHR33021:SF557">
    <property type="entry name" value="OS07G0165900 PROTEIN"/>
    <property type="match status" value="1"/>
</dbReference>
<dbReference type="CDD" id="cd04216">
    <property type="entry name" value="Phytocyanin"/>
    <property type="match status" value="1"/>
</dbReference>
<organism evidence="15 16">
    <name type="scientific">Setaria viridis</name>
    <name type="common">Green bristlegrass</name>
    <name type="synonym">Setaria italica subsp. viridis</name>
    <dbReference type="NCBI Taxonomy" id="4556"/>
    <lineage>
        <taxon>Eukaryota</taxon>
        <taxon>Viridiplantae</taxon>
        <taxon>Streptophyta</taxon>
        <taxon>Embryophyta</taxon>
        <taxon>Tracheophyta</taxon>
        <taxon>Spermatophyta</taxon>
        <taxon>Magnoliopsida</taxon>
        <taxon>Liliopsida</taxon>
        <taxon>Poales</taxon>
        <taxon>Poaceae</taxon>
        <taxon>PACMAD clade</taxon>
        <taxon>Panicoideae</taxon>
        <taxon>Panicodae</taxon>
        <taxon>Paniceae</taxon>
        <taxon>Cenchrinae</taxon>
        <taxon>Setaria</taxon>
    </lineage>
</organism>
<dbReference type="GO" id="GO:0046872">
    <property type="term" value="F:metal ion binding"/>
    <property type="evidence" value="ECO:0007669"/>
    <property type="project" value="UniProtKB-KW"/>
</dbReference>
<feature type="domain" description="Phytocyanin" evidence="14">
    <location>
        <begin position="26"/>
        <end position="127"/>
    </location>
</feature>
<dbReference type="GO" id="GO:0009055">
    <property type="term" value="F:electron transfer activity"/>
    <property type="evidence" value="ECO:0007669"/>
    <property type="project" value="InterPro"/>
</dbReference>
<keyword evidence="2" id="KW-0813">Transport</keyword>
<dbReference type="Gene3D" id="2.60.40.420">
    <property type="entry name" value="Cupredoxins - blue copper proteins"/>
    <property type="match status" value="1"/>
</dbReference>
<keyword evidence="4" id="KW-0479">Metal-binding</keyword>
<evidence type="ECO:0000256" key="2">
    <source>
        <dbReference type="ARBA" id="ARBA00022448"/>
    </source>
</evidence>
<dbReference type="Gramene" id="TKW30592">
    <property type="protein sequence ID" value="TKW30592"/>
    <property type="gene ID" value="SEVIR_2G048100v2"/>
</dbReference>
<evidence type="ECO:0000256" key="13">
    <source>
        <dbReference type="SAM" id="SignalP"/>
    </source>
</evidence>
<dbReference type="PANTHER" id="PTHR33021">
    <property type="entry name" value="BLUE COPPER PROTEIN"/>
    <property type="match status" value="1"/>
</dbReference>
<feature type="transmembrane region" description="Helical" evidence="12">
    <location>
        <begin position="143"/>
        <end position="165"/>
    </location>
</feature>
<feature type="signal peptide" evidence="13">
    <location>
        <begin position="1"/>
        <end position="25"/>
    </location>
</feature>
<dbReference type="InterPro" id="IPR039391">
    <property type="entry name" value="Phytocyanin-like"/>
</dbReference>
<keyword evidence="8" id="KW-0186">Copper</keyword>
<dbReference type="FunFam" id="2.60.40.420:FF:000067">
    <property type="entry name" value="Cupredoxin superfamily protein"/>
    <property type="match status" value="1"/>
</dbReference>
<dbReference type="GO" id="GO:0009610">
    <property type="term" value="P:response to symbiotic fungus"/>
    <property type="evidence" value="ECO:0007669"/>
    <property type="project" value="UniProtKB-ARBA"/>
</dbReference>
<feature type="chain" id="PRO_5020561004" description="Phytocyanin domain-containing protein" evidence="13">
    <location>
        <begin position="26"/>
        <end position="166"/>
    </location>
</feature>
<keyword evidence="10" id="KW-1015">Disulfide bond</keyword>
<evidence type="ECO:0000256" key="4">
    <source>
        <dbReference type="ARBA" id="ARBA00022723"/>
    </source>
</evidence>
<evidence type="ECO:0000256" key="7">
    <source>
        <dbReference type="ARBA" id="ARBA00022989"/>
    </source>
</evidence>
<keyword evidence="3 12" id="KW-0812">Transmembrane</keyword>
<dbReference type="PROSITE" id="PS51257">
    <property type="entry name" value="PROKAR_LIPOPROTEIN"/>
    <property type="match status" value="1"/>
</dbReference>
<keyword evidence="16" id="KW-1185">Reference proteome</keyword>
<keyword evidence="9 12" id="KW-0472">Membrane</keyword>
<dbReference type="InterPro" id="IPR003245">
    <property type="entry name" value="Phytocyanin_dom"/>
</dbReference>
<protein>
    <recommendedName>
        <fullName evidence="14">Phytocyanin domain-containing protein</fullName>
    </recommendedName>
</protein>
<evidence type="ECO:0000256" key="10">
    <source>
        <dbReference type="ARBA" id="ARBA00023157"/>
    </source>
</evidence>
<comment type="subcellular location">
    <subcellularLocation>
        <location evidence="1">Membrane</location>
        <topology evidence="1">Single-pass type I membrane protein</topology>
    </subcellularLocation>
</comment>
<evidence type="ECO:0000256" key="6">
    <source>
        <dbReference type="ARBA" id="ARBA00022982"/>
    </source>
</evidence>
<dbReference type="Proteomes" id="UP000298652">
    <property type="component" value="Chromosome 2"/>
</dbReference>
<proteinExistence type="predicted"/>
<evidence type="ECO:0000256" key="11">
    <source>
        <dbReference type="ARBA" id="ARBA00023180"/>
    </source>
</evidence>